<dbReference type="Gramene" id="mRNA:HanXRQr2_Chr04g0166951">
    <property type="protein sequence ID" value="CDS:HanXRQr2_Chr04g0166951.1"/>
    <property type="gene ID" value="HanXRQr2_Chr04g0166951"/>
</dbReference>
<feature type="compositionally biased region" description="Basic residues" evidence="1">
    <location>
        <begin position="1"/>
        <end position="10"/>
    </location>
</feature>
<evidence type="ECO:0000256" key="1">
    <source>
        <dbReference type="SAM" id="MobiDB-lite"/>
    </source>
</evidence>
<dbReference type="AlphaFoldDB" id="A0A251UXF2"/>
<evidence type="ECO:0000313" key="2">
    <source>
        <dbReference type="EMBL" id="KAF5810226.1"/>
    </source>
</evidence>
<keyword evidence="4" id="KW-1185">Reference proteome</keyword>
<feature type="region of interest" description="Disordered" evidence="1">
    <location>
        <begin position="1"/>
        <end position="95"/>
    </location>
</feature>
<evidence type="ECO:0000313" key="3">
    <source>
        <dbReference type="EMBL" id="OTG28040.1"/>
    </source>
</evidence>
<organism evidence="3 4">
    <name type="scientific">Helianthus annuus</name>
    <name type="common">Common sunflower</name>
    <dbReference type="NCBI Taxonomy" id="4232"/>
    <lineage>
        <taxon>Eukaryota</taxon>
        <taxon>Viridiplantae</taxon>
        <taxon>Streptophyta</taxon>
        <taxon>Embryophyta</taxon>
        <taxon>Tracheophyta</taxon>
        <taxon>Spermatophyta</taxon>
        <taxon>Magnoliopsida</taxon>
        <taxon>eudicotyledons</taxon>
        <taxon>Gunneridae</taxon>
        <taxon>Pentapetalae</taxon>
        <taxon>asterids</taxon>
        <taxon>campanulids</taxon>
        <taxon>Asterales</taxon>
        <taxon>Asteraceae</taxon>
        <taxon>Asteroideae</taxon>
        <taxon>Heliantheae alliance</taxon>
        <taxon>Heliantheae</taxon>
        <taxon>Helianthus</taxon>
    </lineage>
</organism>
<feature type="compositionally biased region" description="Low complexity" evidence="1">
    <location>
        <begin position="72"/>
        <end position="81"/>
    </location>
</feature>
<sequence length="95" mass="10262">MIHRQQHKAHIKYENPSSLQHHLSNTRTLSPPSNPFSSKHLTGDTGGAPTGARRTGGGSSQRSDTHNHTSEPSHQPPSSSSCATADRHHHCLVMA</sequence>
<proteinExistence type="predicted"/>
<dbReference type="InParanoid" id="A0A251UXF2"/>
<reference evidence="3" key="2">
    <citation type="submission" date="2017-02" db="EMBL/GenBank/DDBJ databases">
        <title>Sunflower complete genome.</title>
        <authorList>
            <person name="Langlade N."/>
            <person name="Munos S."/>
        </authorList>
    </citation>
    <scope>NUCLEOTIDE SEQUENCE [LARGE SCALE GENOMIC DNA]</scope>
    <source>
        <tissue evidence="3">Leaves</tissue>
    </source>
</reference>
<accession>A0A251UXF2</accession>
<name>A0A251UXF2_HELAN</name>
<gene>
    <name evidence="3" type="ORF">HannXRQ_Chr04g0106711</name>
    <name evidence="2" type="ORF">HanXRQr2_Chr04g0166951</name>
</gene>
<feature type="compositionally biased region" description="Polar residues" evidence="1">
    <location>
        <begin position="15"/>
        <end position="40"/>
    </location>
</feature>
<dbReference type="EMBL" id="CM007893">
    <property type="protein sequence ID" value="OTG28040.1"/>
    <property type="molecule type" value="Genomic_DNA"/>
</dbReference>
<dbReference type="EMBL" id="MNCJ02000319">
    <property type="protein sequence ID" value="KAF5810226.1"/>
    <property type="molecule type" value="Genomic_DNA"/>
</dbReference>
<reference evidence="2 4" key="1">
    <citation type="journal article" date="2017" name="Nature">
        <title>The sunflower genome provides insights into oil metabolism, flowering and Asterid evolution.</title>
        <authorList>
            <person name="Badouin H."/>
            <person name="Gouzy J."/>
            <person name="Grassa C.J."/>
            <person name="Murat F."/>
            <person name="Staton S.E."/>
            <person name="Cottret L."/>
            <person name="Lelandais-Briere C."/>
            <person name="Owens G.L."/>
            <person name="Carrere S."/>
            <person name="Mayjonade B."/>
            <person name="Legrand L."/>
            <person name="Gill N."/>
            <person name="Kane N.C."/>
            <person name="Bowers J.E."/>
            <person name="Hubner S."/>
            <person name="Bellec A."/>
            <person name="Berard A."/>
            <person name="Berges H."/>
            <person name="Blanchet N."/>
            <person name="Boniface M.C."/>
            <person name="Brunel D."/>
            <person name="Catrice O."/>
            <person name="Chaidir N."/>
            <person name="Claudel C."/>
            <person name="Donnadieu C."/>
            <person name="Faraut T."/>
            <person name="Fievet G."/>
            <person name="Helmstetter N."/>
            <person name="King M."/>
            <person name="Knapp S.J."/>
            <person name="Lai Z."/>
            <person name="Le Paslier M.C."/>
            <person name="Lippi Y."/>
            <person name="Lorenzon L."/>
            <person name="Mandel J.R."/>
            <person name="Marage G."/>
            <person name="Marchand G."/>
            <person name="Marquand E."/>
            <person name="Bret-Mestries E."/>
            <person name="Morien E."/>
            <person name="Nambeesan S."/>
            <person name="Nguyen T."/>
            <person name="Pegot-Espagnet P."/>
            <person name="Pouilly N."/>
            <person name="Raftis F."/>
            <person name="Sallet E."/>
            <person name="Schiex T."/>
            <person name="Thomas J."/>
            <person name="Vandecasteele C."/>
            <person name="Vares D."/>
            <person name="Vear F."/>
            <person name="Vautrin S."/>
            <person name="Crespi M."/>
            <person name="Mangin B."/>
            <person name="Burke J.M."/>
            <person name="Salse J."/>
            <person name="Munos S."/>
            <person name="Vincourt P."/>
            <person name="Rieseberg L.H."/>
            <person name="Langlade N.B."/>
        </authorList>
    </citation>
    <scope>NUCLEOTIDE SEQUENCE [LARGE SCALE GENOMIC DNA]</scope>
    <source>
        <strain evidence="4">cv. SF193</strain>
        <tissue evidence="2">Leaves</tissue>
    </source>
</reference>
<reference evidence="2" key="3">
    <citation type="submission" date="2020-06" db="EMBL/GenBank/DDBJ databases">
        <title>Helianthus annuus Genome sequencing and assembly Release 2.</title>
        <authorList>
            <person name="Gouzy J."/>
            <person name="Langlade N."/>
            <person name="Munos S."/>
        </authorList>
    </citation>
    <scope>NUCLEOTIDE SEQUENCE</scope>
    <source>
        <tissue evidence="2">Leaves</tissue>
    </source>
</reference>
<dbReference type="Proteomes" id="UP000215914">
    <property type="component" value="Chromosome 4"/>
</dbReference>
<protein>
    <submittedName>
        <fullName evidence="3">Uncharacterized protein</fullName>
    </submittedName>
</protein>
<evidence type="ECO:0000313" key="4">
    <source>
        <dbReference type="Proteomes" id="UP000215914"/>
    </source>
</evidence>
<feature type="compositionally biased region" description="Gly residues" evidence="1">
    <location>
        <begin position="44"/>
        <end position="59"/>
    </location>
</feature>